<reference evidence="2 3" key="1">
    <citation type="submission" date="2019-07" db="EMBL/GenBank/DDBJ databases">
        <title>Whole genome shotgun sequence of Alkalibacillus haloalkaliphilus NBRC 103110.</title>
        <authorList>
            <person name="Hosoyama A."/>
            <person name="Uohara A."/>
            <person name="Ohji S."/>
            <person name="Ichikawa N."/>
        </authorList>
    </citation>
    <scope>NUCLEOTIDE SEQUENCE [LARGE SCALE GENOMIC DNA]</scope>
    <source>
        <strain evidence="2 3">NBRC 103110</strain>
    </source>
</reference>
<sequence>MQKWLIETAREAHKTGQEAHRIAREAHRTDQEAHRIAREAHRTGQEAHRTAREAHRIAQSRIKIISLTKSSTKYKRRAIL</sequence>
<evidence type="ECO:0000256" key="1">
    <source>
        <dbReference type="SAM" id="MobiDB-lite"/>
    </source>
</evidence>
<dbReference type="AlphaFoldDB" id="A0A511W2Y2"/>
<feature type="region of interest" description="Disordered" evidence="1">
    <location>
        <begin position="11"/>
        <end position="32"/>
    </location>
</feature>
<gene>
    <name evidence="2" type="ORF">AHA02nite_12150</name>
</gene>
<dbReference type="EMBL" id="BJYA01000004">
    <property type="protein sequence ID" value="GEN45439.1"/>
    <property type="molecule type" value="Genomic_DNA"/>
</dbReference>
<evidence type="ECO:0000313" key="2">
    <source>
        <dbReference type="EMBL" id="GEN45439.1"/>
    </source>
</evidence>
<comment type="caution">
    <text evidence="2">The sequence shown here is derived from an EMBL/GenBank/DDBJ whole genome shotgun (WGS) entry which is preliminary data.</text>
</comment>
<name>A0A511W2Y2_9BACI</name>
<keyword evidence="3" id="KW-1185">Reference proteome</keyword>
<proteinExistence type="predicted"/>
<organism evidence="2 3">
    <name type="scientific">Alkalibacillus haloalkaliphilus</name>
    <dbReference type="NCBI Taxonomy" id="94136"/>
    <lineage>
        <taxon>Bacteria</taxon>
        <taxon>Bacillati</taxon>
        <taxon>Bacillota</taxon>
        <taxon>Bacilli</taxon>
        <taxon>Bacillales</taxon>
        <taxon>Bacillaceae</taxon>
        <taxon>Alkalibacillus</taxon>
    </lineage>
</organism>
<protein>
    <submittedName>
        <fullName evidence="2">Uncharacterized protein</fullName>
    </submittedName>
</protein>
<dbReference type="Proteomes" id="UP000321440">
    <property type="component" value="Unassembled WGS sequence"/>
</dbReference>
<accession>A0A511W2Y2</accession>
<evidence type="ECO:0000313" key="3">
    <source>
        <dbReference type="Proteomes" id="UP000321440"/>
    </source>
</evidence>